<keyword evidence="1" id="KW-1133">Transmembrane helix</keyword>
<feature type="transmembrane region" description="Helical" evidence="1">
    <location>
        <begin position="12"/>
        <end position="30"/>
    </location>
</feature>
<gene>
    <name evidence="2" type="ORF">S03H2_23384</name>
</gene>
<dbReference type="EMBL" id="BARU01012767">
    <property type="protein sequence ID" value="GAH44652.1"/>
    <property type="molecule type" value="Genomic_DNA"/>
</dbReference>
<keyword evidence="1" id="KW-0812">Transmembrane</keyword>
<evidence type="ECO:0000256" key="1">
    <source>
        <dbReference type="SAM" id="Phobius"/>
    </source>
</evidence>
<keyword evidence="1" id="KW-0472">Membrane</keyword>
<organism evidence="2">
    <name type="scientific">marine sediment metagenome</name>
    <dbReference type="NCBI Taxonomy" id="412755"/>
    <lineage>
        <taxon>unclassified sequences</taxon>
        <taxon>metagenomes</taxon>
        <taxon>ecological metagenomes</taxon>
    </lineage>
</organism>
<accession>X1FI66</accession>
<feature type="non-terminal residue" evidence="2">
    <location>
        <position position="62"/>
    </location>
</feature>
<evidence type="ECO:0000313" key="2">
    <source>
        <dbReference type="EMBL" id="GAH44652.1"/>
    </source>
</evidence>
<reference evidence="2" key="1">
    <citation type="journal article" date="2014" name="Front. Microbiol.">
        <title>High frequency of phylogenetically diverse reductive dehalogenase-homologous genes in deep subseafloor sedimentary metagenomes.</title>
        <authorList>
            <person name="Kawai M."/>
            <person name="Futagami T."/>
            <person name="Toyoda A."/>
            <person name="Takaki Y."/>
            <person name="Nishi S."/>
            <person name="Hori S."/>
            <person name="Arai W."/>
            <person name="Tsubouchi T."/>
            <person name="Morono Y."/>
            <person name="Uchiyama I."/>
            <person name="Ito T."/>
            <person name="Fujiyama A."/>
            <person name="Inagaki F."/>
            <person name="Takami H."/>
        </authorList>
    </citation>
    <scope>NUCLEOTIDE SEQUENCE</scope>
    <source>
        <strain evidence="2">Expedition CK06-06</strain>
    </source>
</reference>
<name>X1FI66_9ZZZZ</name>
<sequence length="62" mass="7281">MTVKAFSKSLKRQVLFIGILFMGENIFFFFEQNYFNTFLDHVLFLPKIYISVMVSFSALMGL</sequence>
<protein>
    <submittedName>
        <fullName evidence="2">Uncharacterized protein</fullName>
    </submittedName>
</protein>
<comment type="caution">
    <text evidence="2">The sequence shown here is derived from an EMBL/GenBank/DDBJ whole genome shotgun (WGS) entry which is preliminary data.</text>
</comment>
<dbReference type="AlphaFoldDB" id="X1FI66"/>
<proteinExistence type="predicted"/>